<dbReference type="RefSeq" id="WP_013570125.1">
    <property type="nucleotide sequence ID" value="NC_014963.1"/>
</dbReference>
<dbReference type="SUPFAM" id="SSF53448">
    <property type="entry name" value="Nucleotide-diphospho-sugar transferases"/>
    <property type="match status" value="1"/>
</dbReference>
<dbReference type="KEGG" id="tsa:AciPR4_3643"/>
<keyword evidence="3" id="KW-1185">Reference proteome</keyword>
<dbReference type="STRING" id="401053.AciPR4_3643"/>
<dbReference type="EMBL" id="CP002467">
    <property type="protein sequence ID" value="ADV84395.1"/>
    <property type="molecule type" value="Genomic_DNA"/>
</dbReference>
<dbReference type="InterPro" id="IPR029044">
    <property type="entry name" value="Nucleotide-diphossugar_trans"/>
</dbReference>
<organism evidence="2 3">
    <name type="scientific">Terriglobus saanensis (strain ATCC BAA-1853 / DSM 23119 / SP1PR4)</name>
    <dbReference type="NCBI Taxonomy" id="401053"/>
    <lineage>
        <taxon>Bacteria</taxon>
        <taxon>Pseudomonadati</taxon>
        <taxon>Acidobacteriota</taxon>
        <taxon>Terriglobia</taxon>
        <taxon>Terriglobales</taxon>
        <taxon>Acidobacteriaceae</taxon>
        <taxon>Terriglobus</taxon>
    </lineage>
</organism>
<sequence>MSNIAAIILAAGSSSRLGEPKQLVEYFGERLLDRALRITQQANVQKIYIVLGANADLIQATCNLSGAIVLLNEDWATGMASSIRTGIAALPVTTQQALILTCDQPAANADHLVALLTIASNHNTSSASTYAGKIGTPAVFAERVFPALLQLEGDVGARTLLQAEDIVTLPLPDGEFDIDTPEDLAAIN</sequence>
<reference evidence="2 3" key="1">
    <citation type="journal article" date="2012" name="Stand. Genomic Sci.">
        <title>Complete genome sequence of Terriglobus saanensis type strain SP1PR4(T), an Acidobacteria from tundra soil.</title>
        <authorList>
            <person name="Rawat S.R."/>
            <person name="Mannisto M.K."/>
            <person name="Starovoytov V."/>
            <person name="Goodwin L."/>
            <person name="Nolan M."/>
            <person name="Hauser L."/>
            <person name="Land M."/>
            <person name="Davenport K.W."/>
            <person name="Woyke T."/>
            <person name="Haggblom M.M."/>
        </authorList>
    </citation>
    <scope>NUCLEOTIDE SEQUENCE</scope>
    <source>
        <strain evidence="3">ATCC BAA-1853 / DSM 23119 / SP1PR4</strain>
    </source>
</reference>
<accession>E8UZQ2</accession>
<dbReference type="HOGENOM" id="CLU_061980_2_1_0"/>
<evidence type="ECO:0000259" key="1">
    <source>
        <dbReference type="Pfam" id="PF12804"/>
    </source>
</evidence>
<gene>
    <name evidence="2" type="ordered locus">AciPR4_3643</name>
</gene>
<dbReference type="OrthoDB" id="285216at2"/>
<dbReference type="Proteomes" id="UP000006844">
    <property type="component" value="Chromosome"/>
</dbReference>
<evidence type="ECO:0000313" key="3">
    <source>
        <dbReference type="Proteomes" id="UP000006844"/>
    </source>
</evidence>
<dbReference type="InterPro" id="IPR025877">
    <property type="entry name" value="MobA-like_NTP_Trfase"/>
</dbReference>
<dbReference type="Gene3D" id="3.90.550.10">
    <property type="entry name" value="Spore Coat Polysaccharide Biosynthesis Protein SpsA, Chain A"/>
    <property type="match status" value="1"/>
</dbReference>
<dbReference type="AlphaFoldDB" id="E8UZQ2"/>
<feature type="domain" description="MobA-like NTP transferase" evidence="1">
    <location>
        <begin position="6"/>
        <end position="164"/>
    </location>
</feature>
<dbReference type="Pfam" id="PF12804">
    <property type="entry name" value="NTP_transf_3"/>
    <property type="match status" value="1"/>
</dbReference>
<dbReference type="PANTHER" id="PTHR43777:SF1">
    <property type="entry name" value="MOLYBDENUM COFACTOR CYTIDYLYLTRANSFERASE"/>
    <property type="match status" value="1"/>
</dbReference>
<dbReference type="eggNOG" id="COG2068">
    <property type="taxonomic scope" value="Bacteria"/>
</dbReference>
<evidence type="ECO:0000313" key="2">
    <source>
        <dbReference type="EMBL" id="ADV84395.1"/>
    </source>
</evidence>
<name>E8UZQ2_TERSS</name>
<proteinExistence type="predicted"/>
<dbReference type="CDD" id="cd04182">
    <property type="entry name" value="GT_2_like_f"/>
    <property type="match status" value="1"/>
</dbReference>
<dbReference type="GO" id="GO:0016779">
    <property type="term" value="F:nucleotidyltransferase activity"/>
    <property type="evidence" value="ECO:0007669"/>
    <property type="project" value="UniProtKB-ARBA"/>
</dbReference>
<protein>
    <recommendedName>
        <fullName evidence="1">MobA-like NTP transferase domain-containing protein</fullName>
    </recommendedName>
</protein>
<dbReference type="PANTHER" id="PTHR43777">
    <property type="entry name" value="MOLYBDENUM COFACTOR CYTIDYLYLTRANSFERASE"/>
    <property type="match status" value="1"/>
</dbReference>